<accession>A0A396SP54</accession>
<dbReference type="EMBL" id="QOCV01000011">
    <property type="protein sequence ID" value="RHW53692.1"/>
    <property type="molecule type" value="Genomic_DNA"/>
</dbReference>
<organism evidence="1 2">
    <name type="scientific">Lactobacillus bombicola</name>
    <dbReference type="NCBI Taxonomy" id="1505723"/>
    <lineage>
        <taxon>Bacteria</taxon>
        <taxon>Bacillati</taxon>
        <taxon>Bacillota</taxon>
        <taxon>Bacilli</taxon>
        <taxon>Lactobacillales</taxon>
        <taxon>Lactobacillaceae</taxon>
        <taxon>Lactobacillus</taxon>
    </lineage>
</organism>
<evidence type="ECO:0000313" key="1">
    <source>
        <dbReference type="EMBL" id="RHW53692.1"/>
    </source>
</evidence>
<dbReference type="Proteomes" id="UP000265862">
    <property type="component" value="Unassembled WGS sequence"/>
</dbReference>
<protein>
    <recommendedName>
        <fullName evidence="3">Replication protein</fullName>
    </recommendedName>
</protein>
<reference evidence="1 2" key="1">
    <citation type="submission" date="2018-07" db="EMBL/GenBank/DDBJ databases">
        <title>Genome sequences of six Lactobacillus spp. isolated from bumble bee guts.</title>
        <authorList>
            <person name="Motta E.V.S."/>
            <person name="Moran N.A."/>
        </authorList>
    </citation>
    <scope>NUCLEOTIDE SEQUENCE [LARGE SCALE GENOMIC DNA]</scope>
    <source>
        <strain evidence="1 2">OCC3</strain>
    </source>
</reference>
<evidence type="ECO:0008006" key="3">
    <source>
        <dbReference type="Google" id="ProtNLM"/>
    </source>
</evidence>
<dbReference type="AlphaFoldDB" id="A0A396SP54"/>
<dbReference type="RefSeq" id="WP_118898213.1">
    <property type="nucleotide sequence ID" value="NZ_QOCV01000011.1"/>
</dbReference>
<gene>
    <name evidence="1" type="ORF">DS835_07045</name>
</gene>
<sequence>MKAKWLYSKHPIVIDTDLAVVLGSNGDREAIVLQQLNYWLHSNIAKKIDGRLWIYNTFENWQKDNFPWLSVRTVRRIFNNLEEKGLILTGNFNKAGFDKTKWYSINEDALNDLMSNACGQNGRSIVTKCPHGDGQNVHTYTRDYTETTTDKDIYSSALTETVAPTADTRTNTDTISDSPSLDSRFEKLWREYPKKQGKKDALRHYKAWIKASSEHTDDYLLNKLNQYKAYLKANRTDFKFIQKGSTWFNGSFDDDWSIKSVANNYNSAPAIPQDSFTNGGIEGVNEEDLPF</sequence>
<comment type="caution">
    <text evidence="1">The sequence shown here is derived from an EMBL/GenBank/DDBJ whole genome shotgun (WGS) entry which is preliminary data.</text>
</comment>
<evidence type="ECO:0000313" key="2">
    <source>
        <dbReference type="Proteomes" id="UP000265862"/>
    </source>
</evidence>
<name>A0A396SP54_9LACO</name>
<proteinExistence type="predicted"/>